<dbReference type="EC" id="2.5.1.18" evidence="1"/>
<evidence type="ECO:0000256" key="1">
    <source>
        <dbReference type="ARBA" id="ARBA00012452"/>
    </source>
</evidence>
<dbReference type="PROSITE" id="PS50405">
    <property type="entry name" value="GST_CTER"/>
    <property type="match status" value="1"/>
</dbReference>
<evidence type="ECO:0000313" key="6">
    <source>
        <dbReference type="Proteomes" id="UP001522662"/>
    </source>
</evidence>
<dbReference type="RefSeq" id="WP_245137046.1">
    <property type="nucleotide sequence ID" value="NZ_CP128477.1"/>
</dbReference>
<dbReference type="SFLD" id="SFLDG00358">
    <property type="entry name" value="Main_(cytGST)"/>
    <property type="match status" value="1"/>
</dbReference>
<name>A0ABT0D1X6_9HYPH</name>
<protein>
    <recommendedName>
        <fullName evidence="1">glutathione transferase</fullName>
        <ecNumber evidence="1">2.5.1.18</ecNumber>
    </recommendedName>
</protein>
<accession>A0ABT0D1X6</accession>
<comment type="caution">
    <text evidence="5">The sequence shown here is derived from an EMBL/GenBank/DDBJ whole genome shotgun (WGS) entry which is preliminary data.</text>
</comment>
<dbReference type="InterPro" id="IPR036249">
    <property type="entry name" value="Thioredoxin-like_sf"/>
</dbReference>
<gene>
    <name evidence="5" type="ORF">MKJ03_13940</name>
</gene>
<dbReference type="InterPro" id="IPR036282">
    <property type="entry name" value="Glutathione-S-Trfase_C_sf"/>
</dbReference>
<proteinExistence type="predicted"/>
<evidence type="ECO:0000313" key="5">
    <source>
        <dbReference type="EMBL" id="MCJ8239432.1"/>
    </source>
</evidence>
<dbReference type="SUPFAM" id="SSF47616">
    <property type="entry name" value="GST C-terminal domain-like"/>
    <property type="match status" value="1"/>
</dbReference>
<dbReference type="Pfam" id="PF00043">
    <property type="entry name" value="GST_C"/>
    <property type="match status" value="1"/>
</dbReference>
<keyword evidence="2" id="KW-0808">Transferase</keyword>
<dbReference type="CDD" id="cd00299">
    <property type="entry name" value="GST_C_family"/>
    <property type="match status" value="1"/>
</dbReference>
<evidence type="ECO:0000259" key="4">
    <source>
        <dbReference type="PROSITE" id="PS50405"/>
    </source>
</evidence>
<dbReference type="InterPro" id="IPR010987">
    <property type="entry name" value="Glutathione-S-Trfase_C-like"/>
</dbReference>
<dbReference type="InterPro" id="IPR004046">
    <property type="entry name" value="GST_C"/>
</dbReference>
<dbReference type="PANTHER" id="PTHR43900:SF3">
    <property type="entry name" value="GLUTATHIONE S-TRANSFERASE RHO"/>
    <property type="match status" value="1"/>
</dbReference>
<organism evidence="5 6">
    <name type="scientific">Peteryoungia algae</name>
    <dbReference type="NCBI Taxonomy" id="2919917"/>
    <lineage>
        <taxon>Bacteria</taxon>
        <taxon>Pseudomonadati</taxon>
        <taxon>Pseudomonadota</taxon>
        <taxon>Alphaproteobacteria</taxon>
        <taxon>Hyphomicrobiales</taxon>
        <taxon>Rhizobiaceae</taxon>
        <taxon>Peteryoungia</taxon>
    </lineage>
</organism>
<dbReference type="PROSITE" id="PS50404">
    <property type="entry name" value="GST_NTER"/>
    <property type="match status" value="1"/>
</dbReference>
<dbReference type="PANTHER" id="PTHR43900">
    <property type="entry name" value="GLUTATHIONE S-TRANSFERASE RHO"/>
    <property type="match status" value="1"/>
</dbReference>
<reference evidence="5 6" key="1">
    <citation type="submission" date="2022-03" db="EMBL/GenBank/DDBJ databases">
        <title>Rhizobium SSM4.3 sp. nov., isolated from Sediment (Gouqi Island).</title>
        <authorList>
            <person name="Chen G."/>
        </authorList>
    </citation>
    <scope>NUCLEOTIDE SEQUENCE [LARGE SCALE GENOMIC DNA]</scope>
    <source>
        <strain evidence="5 6">SSM4.3</strain>
    </source>
</reference>
<dbReference type="Gene3D" id="3.40.30.10">
    <property type="entry name" value="Glutaredoxin"/>
    <property type="match status" value="1"/>
</dbReference>
<feature type="domain" description="GST C-terminal" evidence="4">
    <location>
        <begin position="89"/>
        <end position="213"/>
    </location>
</feature>
<evidence type="ECO:0000259" key="3">
    <source>
        <dbReference type="PROSITE" id="PS50404"/>
    </source>
</evidence>
<keyword evidence="6" id="KW-1185">Reference proteome</keyword>
<dbReference type="Gene3D" id="1.20.1050.10">
    <property type="match status" value="1"/>
</dbReference>
<dbReference type="Pfam" id="PF13417">
    <property type="entry name" value="GST_N_3"/>
    <property type="match status" value="1"/>
</dbReference>
<dbReference type="SUPFAM" id="SSF52833">
    <property type="entry name" value="Thioredoxin-like"/>
    <property type="match status" value="1"/>
</dbReference>
<sequence>MGETRPQLHGAEYSVYLRIARLALVEKEVAYDLVPVDIFAEKIPGTHLERHPFGKIPTFAHGDFHLYETSAITRYIDEAFEGPPLQPAEIQSRARMNQIISIADSYVYPQLVWGLYVECIEKPKRGEVPDEGRVQKARGVALISFAVLAGLLSEQRWMCGDRPTLADLHLAPMIHYALQVPEVRAMVANHRNLGDWWQRVLALDSFRETQPSP</sequence>
<dbReference type="InterPro" id="IPR004045">
    <property type="entry name" value="Glutathione_S-Trfase_N"/>
</dbReference>
<dbReference type="Proteomes" id="UP001522662">
    <property type="component" value="Unassembled WGS sequence"/>
</dbReference>
<dbReference type="InterPro" id="IPR040079">
    <property type="entry name" value="Glutathione_S-Trfase"/>
</dbReference>
<dbReference type="EMBL" id="JALAYX010000003">
    <property type="protein sequence ID" value="MCJ8239432.1"/>
    <property type="molecule type" value="Genomic_DNA"/>
</dbReference>
<evidence type="ECO:0000256" key="2">
    <source>
        <dbReference type="ARBA" id="ARBA00022679"/>
    </source>
</evidence>
<feature type="domain" description="GST N-terminal" evidence="3">
    <location>
        <begin position="4"/>
        <end position="84"/>
    </location>
</feature>
<dbReference type="SFLD" id="SFLDS00019">
    <property type="entry name" value="Glutathione_Transferase_(cytos"/>
    <property type="match status" value="1"/>
</dbReference>